<sequence length="271" mass="31337">MPRMTHAQYPGESLPVSALYVDQHYNEFNTRLFTCYSCGVKVQFSRGKGHMDPHFKNWPNQPHDANCEIPNLCDNVSSTSGRGDIELLVSTILPRAMLNHEKHGKPDYNKNIQAKHFTSPRSRKFIYTIYDLLDHDNRYNLRPDYENIPIKVEDGSTVILKEIFGTQDQAIERINTYGPGPFILRASTFKPYFPSGHCVFLLTKSGKYGNSSDFRLFIHKNYLDKNIECIDSISNALFICYAYIEKSKYGYQAELFSIKHQLVILRKFTKN</sequence>
<keyword evidence="2" id="KW-1185">Reference proteome</keyword>
<evidence type="ECO:0000313" key="2">
    <source>
        <dbReference type="Proteomes" id="UP000441717"/>
    </source>
</evidence>
<proteinExistence type="predicted"/>
<comment type="caution">
    <text evidence="1">The sequence shown here is derived from an EMBL/GenBank/DDBJ whole genome shotgun (WGS) entry which is preliminary data.</text>
</comment>
<dbReference type="AlphaFoldDB" id="A0A6N7IU24"/>
<dbReference type="RefSeq" id="WP_152948088.1">
    <property type="nucleotide sequence ID" value="NZ_WHYR01000057.1"/>
</dbReference>
<organism evidence="1 2">
    <name type="scientific">Desulfofundulus thermobenzoicus</name>
    <dbReference type="NCBI Taxonomy" id="29376"/>
    <lineage>
        <taxon>Bacteria</taxon>
        <taxon>Bacillati</taxon>
        <taxon>Bacillota</taxon>
        <taxon>Clostridia</taxon>
        <taxon>Eubacteriales</taxon>
        <taxon>Peptococcaceae</taxon>
        <taxon>Desulfofundulus</taxon>
    </lineage>
</organism>
<dbReference type="EMBL" id="WHYR01000057">
    <property type="protein sequence ID" value="MQL53626.1"/>
    <property type="molecule type" value="Genomic_DNA"/>
</dbReference>
<protein>
    <submittedName>
        <fullName evidence="1">Uncharacterized protein</fullName>
    </submittedName>
</protein>
<dbReference type="Proteomes" id="UP000441717">
    <property type="component" value="Unassembled WGS sequence"/>
</dbReference>
<reference evidence="1 2" key="1">
    <citation type="submission" date="2019-10" db="EMBL/GenBank/DDBJ databases">
        <title>Comparative genomics of sulfur disproportionating microorganisms.</title>
        <authorList>
            <person name="Ward L.M."/>
            <person name="Bertran E."/>
            <person name="Johnston D."/>
        </authorList>
    </citation>
    <scope>NUCLEOTIDE SEQUENCE [LARGE SCALE GENOMIC DNA]</scope>
    <source>
        <strain evidence="1 2">DSM 14055</strain>
    </source>
</reference>
<evidence type="ECO:0000313" key="1">
    <source>
        <dbReference type="EMBL" id="MQL53626.1"/>
    </source>
</evidence>
<accession>A0A6N7IU24</accession>
<dbReference type="OrthoDB" id="3034898at2"/>
<gene>
    <name evidence="1" type="ORF">GFC01_15415</name>
</gene>
<name>A0A6N7IU24_9FIRM</name>